<dbReference type="Proteomes" id="UP001209570">
    <property type="component" value="Unassembled WGS sequence"/>
</dbReference>
<feature type="compositionally biased region" description="Acidic residues" evidence="6">
    <location>
        <begin position="352"/>
        <end position="363"/>
    </location>
</feature>
<dbReference type="Gene3D" id="2.40.50.40">
    <property type="match status" value="1"/>
</dbReference>
<dbReference type="AlphaFoldDB" id="A0AAD5LM31"/>
<reference evidence="12" key="1">
    <citation type="submission" date="2021-12" db="EMBL/GenBank/DDBJ databases">
        <title>Prjna785345.</title>
        <authorList>
            <person name="Rujirawat T."/>
            <person name="Krajaejun T."/>
        </authorList>
    </citation>
    <scope>NUCLEOTIDE SEQUENCE</scope>
    <source>
        <strain evidence="12">Pi057C3</strain>
    </source>
</reference>
<dbReference type="PROSITE" id="PS50003">
    <property type="entry name" value="PH_DOMAIN"/>
    <property type="match status" value="1"/>
</dbReference>
<dbReference type="Gene3D" id="2.30.29.30">
    <property type="entry name" value="Pleckstrin-homology domain (PH domain)/Phosphotyrosine-binding domain (PTB)"/>
    <property type="match status" value="1"/>
</dbReference>
<evidence type="ECO:0000256" key="1">
    <source>
        <dbReference type="ARBA" id="ARBA00004496"/>
    </source>
</evidence>
<dbReference type="EMBL" id="JAKCXM010000036">
    <property type="protein sequence ID" value="KAJ0406089.1"/>
    <property type="molecule type" value="Genomic_DNA"/>
</dbReference>
<dbReference type="SUPFAM" id="SSF50729">
    <property type="entry name" value="PH domain-like"/>
    <property type="match status" value="1"/>
</dbReference>
<dbReference type="Pfam" id="PF22784">
    <property type="entry name" value="PTP-SAK"/>
    <property type="match status" value="1"/>
</dbReference>
<dbReference type="GO" id="GO:0005829">
    <property type="term" value="C:cytosol"/>
    <property type="evidence" value="ECO:0007669"/>
    <property type="project" value="TreeGrafter"/>
</dbReference>
<dbReference type="PROSITE" id="PS00383">
    <property type="entry name" value="TYR_PHOSPHATASE_1"/>
    <property type="match status" value="1"/>
</dbReference>
<dbReference type="PROSITE" id="PS50056">
    <property type="entry name" value="TYR_PHOSPHATASE_2"/>
    <property type="match status" value="1"/>
</dbReference>
<dbReference type="InterPro" id="IPR016197">
    <property type="entry name" value="Chromo-like_dom_sf"/>
</dbReference>
<dbReference type="PANTHER" id="PTHR12305">
    <property type="entry name" value="PHOSPHATASE WITH HOMOLOGY TO TENSIN"/>
    <property type="match status" value="1"/>
</dbReference>
<comment type="caution">
    <text evidence="12">The sequence shown here is derived from an EMBL/GenBank/DDBJ whole genome shotgun (WGS) entry which is preliminary data.</text>
</comment>
<dbReference type="PANTHER" id="PTHR12305:SF60">
    <property type="entry name" value="PHOSPHATIDYLINOSITOL 3,4,5-TRISPHOSPHATE 3-PHOSPHATASE TPTE2-RELATED"/>
    <property type="match status" value="1"/>
</dbReference>
<name>A0AAD5LM31_PYTIN</name>
<sequence length="1198" mass="135847">MKAIRARVSGSRVRYTQDGFDLDLTYITDRLVAMGYPASGVEKTYRNDINEVAAFLDSRHAGAYRVYNLSERKYDYAKFGHAVRECGFPDHHPPPLPLLLEIMNDMLAWTASDPKHIVVVHCLAGKGRTGVVCSCFLLLTGFYGDLMALRSDRELREIANHAIKDFWLARGQGVRYPSQALYIYYFVRVVRRLRKLPRQIPPMRPAKRMMLKRVVLHGIPDYDAPPRGGCTPFLQVLKAPSQTEKQQLLYNSSWHNPNFETYAADPSLSIEFETNCVIQGDIMIRCFHANAFSVLGRHVVQMFHVTFNTDFFHRKCDLYRLPKREIDEAHDNSRFPSTFYLYCHVEPLTSVDDDVGEGEEEEQSLLNRLTIEDDRDRASTASTASIESHTRRSTQERQPLEAHTHRAASMPRRRPSEQSAPMMGWLYKQGGFVKSWKKRWFVARDGQLTYYSNVSDPTPLGSVDLHGVSVDTCLAEETTAKNQFLHYFKIIPPRRDQRVWFFGAESEAEMSKWISALAHQSCHGIDPYATALSDPGHRLTVLHEVTQDFQSGTYIYTADELHTASRLQQYVKTTTVPASESSRERRNVTIAERLRDAVANGQRGFAEQLLLEVIMLNNFSTLVDAMEFNPIEFMEMIIGSPVQNGVARPDHPAARLVTSPVAAVFACVLGLFMLARAHKMAIDEAQGRRYAQQLLALRRDVSQEREREQEEQQKLLLPKEAAAAQDEPKEAVFVLAKALDDEASKQPSPRPADKSATRPFPTRPQVSWRSIRIDTAAPVASQQSQPSAAETSTDWVVRREDFDTTVSRERGIVISLHNGIVPLGLSLIQELRCLGNDELIQVYHCFPNELTPESRALLLRSDRRLELVDVCTAMVKTGKLPMGQAIKFRNWWAKPLALYHTDLQHVILLDADAFPLQVVMREVLRCCRALLSEWRMQRGEWPKVIKLVQMVLNHSPAPALGGVAPVTAMTGLEAMSPFDSLAIPGPVGKATLEEIQQTQRLNIKRLRAALEDIHKRTARSSKAARAAGRKSRNKKKGTAMAQFDVGDYVLYADVWQHRRDKLSVKWCGPAQVTGTSSNWIFEIQNLITGERREAHASRLKFYADRALEITEEFLEHVAHNGEGHVVDKLMEARYNPQEKRHEIRVRWRGLNEVEDSWEPAIAIAEDVPAAVKTFVRWNRADKAVQELAKSLGFQGVAN</sequence>
<evidence type="ECO:0000259" key="9">
    <source>
        <dbReference type="PROSITE" id="PS50056"/>
    </source>
</evidence>
<dbReference type="InterPro" id="IPR000387">
    <property type="entry name" value="Tyr_Pase_dom"/>
</dbReference>
<feature type="region of interest" description="Disordered" evidence="6">
    <location>
        <begin position="352"/>
        <end position="420"/>
    </location>
</feature>
<keyword evidence="3" id="KW-0963">Cytoplasm</keyword>
<dbReference type="SMART" id="SM00233">
    <property type="entry name" value="PH"/>
    <property type="match status" value="1"/>
</dbReference>
<evidence type="ECO:0000313" key="12">
    <source>
        <dbReference type="EMBL" id="KAJ0406089.1"/>
    </source>
</evidence>
<evidence type="ECO:0000256" key="5">
    <source>
        <dbReference type="ARBA" id="ARBA00022801"/>
    </source>
</evidence>
<feature type="domain" description="Tyrosine specific protein phosphatases" evidence="9">
    <location>
        <begin position="97"/>
        <end position="181"/>
    </location>
</feature>
<dbReference type="Pfam" id="PF00169">
    <property type="entry name" value="PH"/>
    <property type="match status" value="1"/>
</dbReference>
<accession>A0AAD5LM31</accession>
<dbReference type="InterPro" id="IPR029023">
    <property type="entry name" value="Tensin_phosphatase"/>
</dbReference>
<dbReference type="SUPFAM" id="SSF54160">
    <property type="entry name" value="Chromo domain-like"/>
    <property type="match status" value="1"/>
</dbReference>
<dbReference type="Gene3D" id="2.60.40.1110">
    <property type="match status" value="1"/>
</dbReference>
<protein>
    <recommendedName>
        <fullName evidence="14">Phosphatidylinositol-3,4,5-trisphosphate 3-phosphatase</fullName>
    </recommendedName>
</protein>
<dbReference type="CDD" id="cd14497">
    <property type="entry name" value="PTP_PTEN-like"/>
    <property type="match status" value="1"/>
</dbReference>
<organism evidence="12 13">
    <name type="scientific">Pythium insidiosum</name>
    <name type="common">Pythiosis disease agent</name>
    <dbReference type="NCBI Taxonomy" id="114742"/>
    <lineage>
        <taxon>Eukaryota</taxon>
        <taxon>Sar</taxon>
        <taxon>Stramenopiles</taxon>
        <taxon>Oomycota</taxon>
        <taxon>Peronosporomycetes</taxon>
        <taxon>Pythiales</taxon>
        <taxon>Pythiaceae</taxon>
        <taxon>Pythium</taxon>
    </lineage>
</organism>
<feature type="domain" description="Chromo" evidence="8">
    <location>
        <begin position="1124"/>
        <end position="1186"/>
    </location>
</feature>
<dbReference type="InterPro" id="IPR051281">
    <property type="entry name" value="Dual-spec_lipid-protein_phosph"/>
</dbReference>
<evidence type="ECO:0000256" key="4">
    <source>
        <dbReference type="ARBA" id="ARBA00022679"/>
    </source>
</evidence>
<evidence type="ECO:0000259" key="11">
    <source>
        <dbReference type="PROSITE" id="PS51182"/>
    </source>
</evidence>
<feature type="compositionally biased region" description="Basic and acidic residues" evidence="6">
    <location>
        <begin position="388"/>
        <end position="404"/>
    </location>
</feature>
<dbReference type="GO" id="GO:0016757">
    <property type="term" value="F:glycosyltransferase activity"/>
    <property type="evidence" value="ECO:0007669"/>
    <property type="project" value="InterPro"/>
</dbReference>
<evidence type="ECO:0000256" key="6">
    <source>
        <dbReference type="SAM" id="MobiDB-lite"/>
    </source>
</evidence>
<keyword evidence="13" id="KW-1185">Reference proteome</keyword>
<feature type="domain" description="Phosphatase tensin-type" evidence="10">
    <location>
        <begin position="13"/>
        <end position="193"/>
    </location>
</feature>
<dbReference type="InterPro" id="IPR001849">
    <property type="entry name" value="PH_domain"/>
</dbReference>
<dbReference type="SUPFAM" id="SSF53448">
    <property type="entry name" value="Nucleotide-diphospho-sugar transferases"/>
    <property type="match status" value="1"/>
</dbReference>
<dbReference type="Pfam" id="PF10409">
    <property type="entry name" value="PTEN_C2"/>
    <property type="match status" value="1"/>
</dbReference>
<dbReference type="InterPro" id="IPR057023">
    <property type="entry name" value="PTP-SAK"/>
</dbReference>
<feature type="domain" description="PH" evidence="7">
    <location>
        <begin position="419"/>
        <end position="522"/>
    </location>
</feature>
<feature type="domain" description="C2 tensin-type" evidence="11">
    <location>
        <begin position="206"/>
        <end position="348"/>
    </location>
</feature>
<keyword evidence="5" id="KW-0378">Hydrolase</keyword>
<dbReference type="SUPFAM" id="SSF49562">
    <property type="entry name" value="C2 domain (Calcium/lipid-binding domain, CaLB)"/>
    <property type="match status" value="1"/>
</dbReference>
<dbReference type="SMART" id="SM01326">
    <property type="entry name" value="PTEN_C2"/>
    <property type="match status" value="1"/>
</dbReference>
<dbReference type="InterPro" id="IPR016130">
    <property type="entry name" value="Tyr_Pase_AS"/>
</dbReference>
<dbReference type="Pfam" id="PF11051">
    <property type="entry name" value="Mannosyl_trans3"/>
    <property type="match status" value="1"/>
</dbReference>
<dbReference type="Gene3D" id="3.90.190.10">
    <property type="entry name" value="Protein tyrosine phosphatase superfamily"/>
    <property type="match status" value="1"/>
</dbReference>
<dbReference type="PROSITE" id="PS51182">
    <property type="entry name" value="C2_TENSIN"/>
    <property type="match status" value="1"/>
</dbReference>
<dbReference type="GO" id="GO:0016314">
    <property type="term" value="F:phosphatidylinositol-3,4,5-trisphosphate 3-phosphatase activity"/>
    <property type="evidence" value="ECO:0007669"/>
    <property type="project" value="TreeGrafter"/>
</dbReference>
<evidence type="ECO:0008006" key="14">
    <source>
        <dbReference type="Google" id="ProtNLM"/>
    </source>
</evidence>
<proteinExistence type="inferred from homology"/>
<dbReference type="PROSITE" id="PS51181">
    <property type="entry name" value="PPASE_TENSIN"/>
    <property type="match status" value="1"/>
</dbReference>
<comment type="subcellular location">
    <subcellularLocation>
        <location evidence="1">Cytoplasm</location>
    </subcellularLocation>
</comment>
<dbReference type="InterPro" id="IPR022751">
    <property type="entry name" value="Alpha_mannosyltransferase"/>
</dbReference>
<dbReference type="InterPro" id="IPR011993">
    <property type="entry name" value="PH-like_dom_sf"/>
</dbReference>
<evidence type="ECO:0000259" key="7">
    <source>
        <dbReference type="PROSITE" id="PS50003"/>
    </source>
</evidence>
<evidence type="ECO:0000259" key="8">
    <source>
        <dbReference type="PROSITE" id="PS50013"/>
    </source>
</evidence>
<evidence type="ECO:0000256" key="2">
    <source>
        <dbReference type="ARBA" id="ARBA00009105"/>
    </source>
</evidence>
<evidence type="ECO:0000256" key="3">
    <source>
        <dbReference type="ARBA" id="ARBA00022490"/>
    </source>
</evidence>
<dbReference type="InterPro" id="IPR000953">
    <property type="entry name" value="Chromo/chromo_shadow_dom"/>
</dbReference>
<gene>
    <name evidence="12" type="ORF">P43SY_008340</name>
</gene>
<evidence type="ECO:0000313" key="13">
    <source>
        <dbReference type="Proteomes" id="UP001209570"/>
    </source>
</evidence>
<feature type="region of interest" description="Disordered" evidence="6">
    <location>
        <begin position="740"/>
        <end position="763"/>
    </location>
</feature>
<dbReference type="InterPro" id="IPR035892">
    <property type="entry name" value="C2_domain_sf"/>
</dbReference>
<dbReference type="InterPro" id="IPR029021">
    <property type="entry name" value="Prot-tyrosine_phosphatase-like"/>
</dbReference>
<dbReference type="PROSITE" id="PS50013">
    <property type="entry name" value="CHROMO_2"/>
    <property type="match status" value="1"/>
</dbReference>
<dbReference type="SUPFAM" id="SSF52799">
    <property type="entry name" value="(Phosphotyrosine protein) phosphatases II"/>
    <property type="match status" value="1"/>
</dbReference>
<dbReference type="InterPro" id="IPR014020">
    <property type="entry name" value="Tensin_C2-dom"/>
</dbReference>
<dbReference type="InterPro" id="IPR029044">
    <property type="entry name" value="Nucleotide-diphossugar_trans"/>
</dbReference>
<keyword evidence="4" id="KW-0808">Transferase</keyword>
<evidence type="ECO:0000259" key="10">
    <source>
        <dbReference type="PROSITE" id="PS51181"/>
    </source>
</evidence>
<comment type="similarity">
    <text evidence="2">Belongs to the MNN1/MNT family.</text>
</comment>